<keyword evidence="3" id="KW-1185">Reference proteome</keyword>
<comment type="caution">
    <text evidence="2">The sequence shown here is derived from an EMBL/GenBank/DDBJ whole genome shotgun (WGS) entry which is preliminary data.</text>
</comment>
<sequence>MCGREVKAPVFVLTVLEAEHPSHDRRCSPSCREEAAATKRAPRLALAPPLLPGRRCCPLIATHATSARARPPPTSSVPRVENRALGGQ</sequence>
<evidence type="ECO:0000313" key="3">
    <source>
        <dbReference type="Proteomes" id="UP000324222"/>
    </source>
</evidence>
<organism evidence="2 3">
    <name type="scientific">Portunus trituberculatus</name>
    <name type="common">Swimming crab</name>
    <name type="synonym">Neptunus trituberculatus</name>
    <dbReference type="NCBI Taxonomy" id="210409"/>
    <lineage>
        <taxon>Eukaryota</taxon>
        <taxon>Metazoa</taxon>
        <taxon>Ecdysozoa</taxon>
        <taxon>Arthropoda</taxon>
        <taxon>Crustacea</taxon>
        <taxon>Multicrustacea</taxon>
        <taxon>Malacostraca</taxon>
        <taxon>Eumalacostraca</taxon>
        <taxon>Eucarida</taxon>
        <taxon>Decapoda</taxon>
        <taxon>Pleocyemata</taxon>
        <taxon>Brachyura</taxon>
        <taxon>Eubrachyura</taxon>
        <taxon>Portunoidea</taxon>
        <taxon>Portunidae</taxon>
        <taxon>Portuninae</taxon>
        <taxon>Portunus</taxon>
    </lineage>
</organism>
<evidence type="ECO:0000256" key="1">
    <source>
        <dbReference type="SAM" id="MobiDB-lite"/>
    </source>
</evidence>
<protein>
    <submittedName>
        <fullName evidence="2">Uncharacterized protein</fullName>
    </submittedName>
</protein>
<dbReference type="AlphaFoldDB" id="A0A5B7E2U4"/>
<evidence type="ECO:0000313" key="2">
    <source>
        <dbReference type="EMBL" id="MPC28342.1"/>
    </source>
</evidence>
<dbReference type="EMBL" id="VSRR010001896">
    <property type="protein sequence ID" value="MPC28342.1"/>
    <property type="molecule type" value="Genomic_DNA"/>
</dbReference>
<feature type="region of interest" description="Disordered" evidence="1">
    <location>
        <begin position="63"/>
        <end position="88"/>
    </location>
</feature>
<proteinExistence type="predicted"/>
<dbReference type="Proteomes" id="UP000324222">
    <property type="component" value="Unassembled WGS sequence"/>
</dbReference>
<reference evidence="2 3" key="1">
    <citation type="submission" date="2019-05" db="EMBL/GenBank/DDBJ databases">
        <title>Another draft genome of Portunus trituberculatus and its Hox gene families provides insights of decapod evolution.</title>
        <authorList>
            <person name="Jeong J.-H."/>
            <person name="Song I."/>
            <person name="Kim S."/>
            <person name="Choi T."/>
            <person name="Kim D."/>
            <person name="Ryu S."/>
            <person name="Kim W."/>
        </authorList>
    </citation>
    <scope>NUCLEOTIDE SEQUENCE [LARGE SCALE GENOMIC DNA]</scope>
    <source>
        <tissue evidence="2">Muscle</tissue>
    </source>
</reference>
<name>A0A5B7E2U4_PORTR</name>
<gene>
    <name evidence="2" type="ORF">E2C01_021544</name>
</gene>
<accession>A0A5B7E2U4</accession>